<name>A0A1G7Y596_9MICO</name>
<dbReference type="RefSeq" id="WP_091488556.1">
    <property type="nucleotide sequence ID" value="NZ_LT629692.1"/>
</dbReference>
<dbReference type="Pfam" id="PF06742">
    <property type="entry name" value="DUF1214"/>
    <property type="match status" value="1"/>
</dbReference>
<proteinExistence type="predicted"/>
<dbReference type="OrthoDB" id="272779at2"/>
<dbReference type="Gene3D" id="1.10.3360.10">
    <property type="entry name" value="VPA0735-like domain"/>
    <property type="match status" value="1"/>
</dbReference>
<dbReference type="PANTHER" id="PTHR36509">
    <property type="entry name" value="BLL3101 PROTEIN"/>
    <property type="match status" value="1"/>
</dbReference>
<dbReference type="InterPro" id="IPR037050">
    <property type="entry name" value="DUF1254_sf"/>
</dbReference>
<dbReference type="Gene3D" id="2.60.40.1610">
    <property type="entry name" value="Domain of unknown function DUF1254"/>
    <property type="match status" value="1"/>
</dbReference>
<dbReference type="Pfam" id="PF06863">
    <property type="entry name" value="DUF1254"/>
    <property type="match status" value="1"/>
</dbReference>
<dbReference type="InterPro" id="IPR037049">
    <property type="entry name" value="DUF1214_C_sf"/>
</dbReference>
<evidence type="ECO:0000259" key="1">
    <source>
        <dbReference type="Pfam" id="PF06742"/>
    </source>
</evidence>
<evidence type="ECO:0000313" key="4">
    <source>
        <dbReference type="Proteomes" id="UP000199009"/>
    </source>
</evidence>
<evidence type="ECO:0000313" key="3">
    <source>
        <dbReference type="EMBL" id="SDG91611.1"/>
    </source>
</evidence>
<dbReference type="Gene3D" id="2.60.120.600">
    <property type="entry name" value="Domain of unknown function DUF1214, C-terminal domain"/>
    <property type="match status" value="1"/>
</dbReference>
<reference evidence="3 4" key="1">
    <citation type="submission" date="2016-10" db="EMBL/GenBank/DDBJ databases">
        <authorList>
            <person name="de Groot N.N."/>
        </authorList>
    </citation>
    <scope>NUCLEOTIDE SEQUENCE [LARGE SCALE GENOMIC DNA]</scope>
    <source>
        <strain evidence="3 4">DSM 23142</strain>
    </source>
</reference>
<gene>
    <name evidence="3" type="ORF">SAMN04489810_1639</name>
</gene>
<evidence type="ECO:0000259" key="2">
    <source>
        <dbReference type="Pfam" id="PF06863"/>
    </source>
</evidence>
<dbReference type="Proteomes" id="UP000199009">
    <property type="component" value="Chromosome I"/>
</dbReference>
<keyword evidence="4" id="KW-1185">Reference proteome</keyword>
<protein>
    <submittedName>
        <fullName evidence="3">Uncharacterized conserved protein</fullName>
    </submittedName>
</protein>
<dbReference type="SUPFAM" id="SSF160935">
    <property type="entry name" value="VPA0735-like"/>
    <property type="match status" value="1"/>
</dbReference>
<accession>A0A1G7Y596</accession>
<dbReference type="STRING" id="370764.SAMN04489810_1639"/>
<feature type="domain" description="DUF1254" evidence="2">
    <location>
        <begin position="72"/>
        <end position="182"/>
    </location>
</feature>
<dbReference type="InterPro" id="IPR010621">
    <property type="entry name" value="DUF1214"/>
</dbReference>
<sequence length="459" mass="50077">MLTNGYEFSGGFPTAETIAAAYDDADYARAVVCYKHFFPAVSGMAIFAGTKAVGIEPNRVFGTMDTRPGQVGFTLNSDTPYAPVLLDVTAGPLVVTIPAGPIVGAALNVDQSWISDLGIPGPEEGRGARHTFVALDYDGELPTDGYVHRAAGYRVVVGLRAIPQHGDVDAAVELLRSVRVEPLSDATGWSPPTWIDLTGRPQDTTPLAVQGTLEYWRLLHEYVASEPAHPDDRAHLGELAVLGIRANAPFQPDERMSRILRAAAIDADAQLRVQSLADRRPDRVVWPDRHWEWVTLRPENANFGIGAITDVDARETWFYQAIATSPVMFRRQAGTGSLYWFAARDSSGAYLDGGRSYMLTVPLPVPAGLFWSLTVYDAETRSQIDAPQGNAAVRSLFELNGRLDGHSAILAFGHEEPAGHQDAWVQTLPGRGWFAYFRIYGPTAAAFDHTWQLSDITIT</sequence>
<dbReference type="PANTHER" id="PTHR36509:SF3">
    <property type="entry name" value="SIGNAL PEPTIDE PROTEIN"/>
    <property type="match status" value="1"/>
</dbReference>
<organism evidence="3 4">
    <name type="scientific">Microbacterium pygmaeum</name>
    <dbReference type="NCBI Taxonomy" id="370764"/>
    <lineage>
        <taxon>Bacteria</taxon>
        <taxon>Bacillati</taxon>
        <taxon>Actinomycetota</taxon>
        <taxon>Actinomycetes</taxon>
        <taxon>Micrococcales</taxon>
        <taxon>Microbacteriaceae</taxon>
        <taxon>Microbacterium</taxon>
    </lineage>
</organism>
<dbReference type="InterPro" id="IPR010679">
    <property type="entry name" value="DUF1254"/>
</dbReference>
<dbReference type="EMBL" id="LT629692">
    <property type="protein sequence ID" value="SDG91611.1"/>
    <property type="molecule type" value="Genomic_DNA"/>
</dbReference>
<dbReference type="AlphaFoldDB" id="A0A1G7Y596"/>
<feature type="domain" description="DUF1214" evidence="1">
    <location>
        <begin position="337"/>
        <end position="443"/>
    </location>
</feature>